<dbReference type="SUPFAM" id="SSF50044">
    <property type="entry name" value="SH3-domain"/>
    <property type="match status" value="1"/>
</dbReference>
<dbReference type="InterPro" id="IPR013087">
    <property type="entry name" value="Znf_C2H2_type"/>
</dbReference>
<dbReference type="EnsemblMetazoa" id="XM_003384880.3">
    <property type="protein sequence ID" value="XP_003384928.1"/>
    <property type="gene ID" value="LOC100635430"/>
</dbReference>
<dbReference type="InterPro" id="IPR003604">
    <property type="entry name" value="Matrin/U1-like-C_Znf_C2H2"/>
</dbReference>
<keyword evidence="2" id="KW-0479">Metal-binding</keyword>
<dbReference type="KEGG" id="aqu:100635430"/>
<dbReference type="eggNOG" id="ENOG502S3RV">
    <property type="taxonomic scope" value="Eukaryota"/>
</dbReference>
<dbReference type="OrthoDB" id="5971719at2759"/>
<dbReference type="PROSITE" id="PS50157">
    <property type="entry name" value="ZINC_FINGER_C2H2_2"/>
    <property type="match status" value="1"/>
</dbReference>
<keyword evidence="2" id="KW-0863">Zinc-finger</keyword>
<evidence type="ECO:0000256" key="1">
    <source>
        <dbReference type="ARBA" id="ARBA00022443"/>
    </source>
</evidence>
<feature type="region of interest" description="Disordered" evidence="4">
    <location>
        <begin position="132"/>
        <end position="184"/>
    </location>
</feature>
<dbReference type="PROSITE" id="PS00028">
    <property type="entry name" value="ZINC_FINGER_C2H2_1"/>
    <property type="match status" value="1"/>
</dbReference>
<dbReference type="Pfam" id="PF12874">
    <property type="entry name" value="zf-met"/>
    <property type="match status" value="1"/>
</dbReference>
<organism evidence="7">
    <name type="scientific">Amphimedon queenslandica</name>
    <name type="common">Sponge</name>
    <dbReference type="NCBI Taxonomy" id="400682"/>
    <lineage>
        <taxon>Eukaryota</taxon>
        <taxon>Metazoa</taxon>
        <taxon>Porifera</taxon>
        <taxon>Demospongiae</taxon>
        <taxon>Heteroscleromorpha</taxon>
        <taxon>Haplosclerida</taxon>
        <taxon>Niphatidae</taxon>
        <taxon>Amphimedon</taxon>
    </lineage>
</organism>
<dbReference type="PROSITE" id="PS50002">
    <property type="entry name" value="SH3"/>
    <property type="match status" value="1"/>
</dbReference>
<keyword evidence="1 3" id="KW-0728">SH3 domain</keyword>
<evidence type="ECO:0000313" key="8">
    <source>
        <dbReference type="Proteomes" id="UP000007879"/>
    </source>
</evidence>
<dbReference type="GO" id="GO:0003676">
    <property type="term" value="F:nucleic acid binding"/>
    <property type="evidence" value="ECO:0007669"/>
    <property type="project" value="InterPro"/>
</dbReference>
<accession>A0A1X7VC64</accession>
<dbReference type="SMART" id="SM00451">
    <property type="entry name" value="ZnF_U1"/>
    <property type="match status" value="1"/>
</dbReference>
<evidence type="ECO:0008006" key="9">
    <source>
        <dbReference type="Google" id="ProtNLM"/>
    </source>
</evidence>
<evidence type="ECO:0000256" key="2">
    <source>
        <dbReference type="PROSITE-ProRule" id="PRU00042"/>
    </source>
</evidence>
<evidence type="ECO:0000259" key="5">
    <source>
        <dbReference type="PROSITE" id="PS50002"/>
    </source>
</evidence>
<feature type="domain" description="C2H2-type" evidence="6">
    <location>
        <begin position="189"/>
        <end position="218"/>
    </location>
</feature>
<evidence type="ECO:0000256" key="4">
    <source>
        <dbReference type="SAM" id="MobiDB-lite"/>
    </source>
</evidence>
<dbReference type="InterPro" id="IPR001452">
    <property type="entry name" value="SH3_domain"/>
</dbReference>
<dbReference type="InterPro" id="IPR036236">
    <property type="entry name" value="Znf_C2H2_sf"/>
</dbReference>
<dbReference type="Proteomes" id="UP000007879">
    <property type="component" value="Unassembled WGS sequence"/>
</dbReference>
<dbReference type="AlphaFoldDB" id="A0A1X7VC64"/>
<sequence length="228" mass="26106">MAEVVSKIKYSGGRGRGVLGAFKTKELGNKAASEIKVEKKVEEKQDEPWLRKKLLVANSYTANPDSPGGFTELTIKKGDILEFISEHKDNEHWWEARNGDGMIGYIPSSYVILKEDQVLPWLEQSELESREQERQERLKRQLQQKDLNQGVGFGPPPKPSQKPYVYVSAYNRQPEKPTPDSSATTQKLFYCEVCEKSFNGPKPYKAHMASRGHKEEVENQEYEKKHGY</sequence>
<name>A0A1X7VC64_AMPQE</name>
<dbReference type="SMART" id="SM00326">
    <property type="entry name" value="SH3"/>
    <property type="match status" value="1"/>
</dbReference>
<keyword evidence="2" id="KW-0862">Zinc</keyword>
<feature type="domain" description="SH3" evidence="5">
    <location>
        <begin position="47"/>
        <end position="116"/>
    </location>
</feature>
<dbReference type="SUPFAM" id="SSF57667">
    <property type="entry name" value="beta-beta-alpha zinc fingers"/>
    <property type="match status" value="1"/>
</dbReference>
<dbReference type="InterPro" id="IPR036028">
    <property type="entry name" value="SH3-like_dom_sf"/>
</dbReference>
<evidence type="ECO:0000313" key="7">
    <source>
        <dbReference type="EnsemblMetazoa" id="Aqu2.1.37583_001"/>
    </source>
</evidence>
<protein>
    <recommendedName>
        <fullName evidence="9">SH3 domain-containing protein</fullName>
    </recommendedName>
</protein>
<dbReference type="Gene3D" id="3.30.160.60">
    <property type="entry name" value="Classic Zinc Finger"/>
    <property type="match status" value="1"/>
</dbReference>
<dbReference type="GO" id="GO:0008270">
    <property type="term" value="F:zinc ion binding"/>
    <property type="evidence" value="ECO:0007669"/>
    <property type="project" value="UniProtKB-KW"/>
</dbReference>
<keyword evidence="8" id="KW-1185">Reference proteome</keyword>
<feature type="compositionally biased region" description="Basic and acidic residues" evidence="4">
    <location>
        <begin position="212"/>
        <end position="228"/>
    </location>
</feature>
<dbReference type="InParanoid" id="A0A1X7VC64"/>
<feature type="region of interest" description="Disordered" evidence="4">
    <location>
        <begin position="198"/>
        <end position="228"/>
    </location>
</feature>
<dbReference type="Pfam" id="PF00018">
    <property type="entry name" value="SH3_1"/>
    <property type="match status" value="1"/>
</dbReference>
<dbReference type="EnsemblMetazoa" id="Aqu2.1.37583_001">
    <property type="protein sequence ID" value="Aqu2.1.37583_001"/>
    <property type="gene ID" value="Aqu2.1.37583"/>
</dbReference>
<evidence type="ECO:0000256" key="3">
    <source>
        <dbReference type="PROSITE-ProRule" id="PRU00192"/>
    </source>
</evidence>
<evidence type="ECO:0000259" key="6">
    <source>
        <dbReference type="PROSITE" id="PS50157"/>
    </source>
</evidence>
<dbReference type="PRINTS" id="PR00452">
    <property type="entry name" value="SH3DOMAIN"/>
</dbReference>
<reference evidence="8" key="1">
    <citation type="journal article" date="2010" name="Nature">
        <title>The Amphimedon queenslandica genome and the evolution of animal complexity.</title>
        <authorList>
            <person name="Srivastava M."/>
            <person name="Simakov O."/>
            <person name="Chapman J."/>
            <person name="Fahey B."/>
            <person name="Gauthier M.E."/>
            <person name="Mitros T."/>
            <person name="Richards G.S."/>
            <person name="Conaco C."/>
            <person name="Dacre M."/>
            <person name="Hellsten U."/>
            <person name="Larroux C."/>
            <person name="Putnam N.H."/>
            <person name="Stanke M."/>
            <person name="Adamska M."/>
            <person name="Darling A."/>
            <person name="Degnan S.M."/>
            <person name="Oakley T.H."/>
            <person name="Plachetzki D.C."/>
            <person name="Zhai Y."/>
            <person name="Adamski M."/>
            <person name="Calcino A."/>
            <person name="Cummins S.F."/>
            <person name="Goodstein D.M."/>
            <person name="Harris C."/>
            <person name="Jackson D.J."/>
            <person name="Leys S.P."/>
            <person name="Shu S."/>
            <person name="Woodcroft B.J."/>
            <person name="Vervoort M."/>
            <person name="Kosik K.S."/>
            <person name="Manning G."/>
            <person name="Degnan B.M."/>
            <person name="Rokhsar D.S."/>
        </authorList>
    </citation>
    <scope>NUCLEOTIDE SEQUENCE [LARGE SCALE GENOMIC DNA]</scope>
</reference>
<proteinExistence type="predicted"/>
<gene>
    <name evidence="7" type="primary">100635430</name>
</gene>
<dbReference type="Gene3D" id="2.30.30.40">
    <property type="entry name" value="SH3 Domains"/>
    <property type="match status" value="1"/>
</dbReference>
<reference evidence="7" key="2">
    <citation type="submission" date="2017-05" db="UniProtKB">
        <authorList>
            <consortium name="EnsemblMetazoa"/>
        </authorList>
    </citation>
    <scope>IDENTIFICATION</scope>
</reference>